<dbReference type="EMBL" id="JABFAF010276969">
    <property type="protein sequence ID" value="MBA0880144.1"/>
    <property type="molecule type" value="Genomic_DNA"/>
</dbReference>
<gene>
    <name evidence="5" type="ORF">Goshw_022082</name>
</gene>
<evidence type="ECO:0000256" key="2">
    <source>
        <dbReference type="ARBA" id="ARBA00022679"/>
    </source>
</evidence>
<dbReference type="SUPFAM" id="SSF53335">
    <property type="entry name" value="S-adenosyl-L-methionine-dependent methyltransferases"/>
    <property type="match status" value="1"/>
</dbReference>
<keyword evidence="3" id="KW-0949">S-adenosyl-L-methionine</keyword>
<evidence type="ECO:0000256" key="1">
    <source>
        <dbReference type="ARBA" id="ARBA00022603"/>
    </source>
</evidence>
<dbReference type="Pfam" id="PF00891">
    <property type="entry name" value="Methyltransf_2"/>
    <property type="match status" value="1"/>
</dbReference>
<dbReference type="AlphaFoldDB" id="A0A7J9NAC3"/>
<dbReference type="Gene3D" id="3.40.50.150">
    <property type="entry name" value="Vaccinia Virus protein VP39"/>
    <property type="match status" value="1"/>
</dbReference>
<dbReference type="OrthoDB" id="2410195at2759"/>
<dbReference type="InterPro" id="IPR016461">
    <property type="entry name" value="COMT-like"/>
</dbReference>
<evidence type="ECO:0000313" key="6">
    <source>
        <dbReference type="Proteomes" id="UP000593576"/>
    </source>
</evidence>
<evidence type="ECO:0000259" key="4">
    <source>
        <dbReference type="Pfam" id="PF00891"/>
    </source>
</evidence>
<keyword evidence="1" id="KW-0489">Methyltransferase</keyword>
<keyword evidence="2" id="KW-0808">Transferase</keyword>
<evidence type="ECO:0000313" key="5">
    <source>
        <dbReference type="EMBL" id="MBA0880144.1"/>
    </source>
</evidence>
<name>A0A7J9NAC3_GOSSC</name>
<keyword evidence="6" id="KW-1185">Reference proteome</keyword>
<proteinExistence type="predicted"/>
<organism evidence="5 6">
    <name type="scientific">Gossypium schwendimanii</name>
    <name type="common">Cotton</name>
    <dbReference type="NCBI Taxonomy" id="34291"/>
    <lineage>
        <taxon>Eukaryota</taxon>
        <taxon>Viridiplantae</taxon>
        <taxon>Streptophyta</taxon>
        <taxon>Embryophyta</taxon>
        <taxon>Tracheophyta</taxon>
        <taxon>Spermatophyta</taxon>
        <taxon>Magnoliopsida</taxon>
        <taxon>eudicotyledons</taxon>
        <taxon>Gunneridae</taxon>
        <taxon>Pentapetalae</taxon>
        <taxon>rosids</taxon>
        <taxon>malvids</taxon>
        <taxon>Malvales</taxon>
        <taxon>Malvaceae</taxon>
        <taxon>Malvoideae</taxon>
        <taxon>Gossypium</taxon>
    </lineage>
</organism>
<dbReference type="InterPro" id="IPR029063">
    <property type="entry name" value="SAM-dependent_MTases_sf"/>
</dbReference>
<dbReference type="GO" id="GO:0032259">
    <property type="term" value="P:methylation"/>
    <property type="evidence" value="ECO:0007669"/>
    <property type="project" value="UniProtKB-KW"/>
</dbReference>
<sequence>ILIDKCKKVFEGLNSLVDVGDGTKTLSKAIVDALPHLECIALDLPHVVANYWNFWQEDKRQRKKKRTEAKIE</sequence>
<reference evidence="5 6" key="1">
    <citation type="journal article" date="2019" name="Genome Biol. Evol.">
        <title>Insights into the evolution of the New World diploid cottons (Gossypium, subgenus Houzingenia) based on genome sequencing.</title>
        <authorList>
            <person name="Grover C.E."/>
            <person name="Arick M.A. 2nd"/>
            <person name="Thrash A."/>
            <person name="Conover J.L."/>
            <person name="Sanders W.S."/>
            <person name="Peterson D.G."/>
            <person name="Frelichowski J.E."/>
            <person name="Scheffler J.A."/>
            <person name="Scheffler B.E."/>
            <person name="Wendel J.F."/>
        </authorList>
    </citation>
    <scope>NUCLEOTIDE SEQUENCE [LARGE SCALE GENOMIC DNA]</scope>
    <source>
        <strain evidence="5">1</strain>
        <tissue evidence="5">Leaf</tissue>
    </source>
</reference>
<feature type="domain" description="O-methyltransferase C-terminal" evidence="4">
    <location>
        <begin position="8"/>
        <end position="57"/>
    </location>
</feature>
<dbReference type="InterPro" id="IPR001077">
    <property type="entry name" value="COMT_C"/>
</dbReference>
<accession>A0A7J9NAC3</accession>
<dbReference type="PROSITE" id="PS51683">
    <property type="entry name" value="SAM_OMT_II"/>
    <property type="match status" value="1"/>
</dbReference>
<dbReference type="GO" id="GO:0008171">
    <property type="term" value="F:O-methyltransferase activity"/>
    <property type="evidence" value="ECO:0007669"/>
    <property type="project" value="InterPro"/>
</dbReference>
<comment type="caution">
    <text evidence="5">The sequence shown here is derived from an EMBL/GenBank/DDBJ whole genome shotgun (WGS) entry which is preliminary data.</text>
</comment>
<feature type="non-terminal residue" evidence="5">
    <location>
        <position position="1"/>
    </location>
</feature>
<dbReference type="Proteomes" id="UP000593576">
    <property type="component" value="Unassembled WGS sequence"/>
</dbReference>
<protein>
    <recommendedName>
        <fullName evidence="4">O-methyltransferase C-terminal domain-containing protein</fullName>
    </recommendedName>
</protein>
<evidence type="ECO:0000256" key="3">
    <source>
        <dbReference type="ARBA" id="ARBA00022691"/>
    </source>
</evidence>